<feature type="region of interest" description="Disordered" evidence="1">
    <location>
        <begin position="435"/>
        <end position="457"/>
    </location>
</feature>
<feature type="signal peptide" evidence="2">
    <location>
        <begin position="1"/>
        <end position="27"/>
    </location>
</feature>
<dbReference type="EMBL" id="VTPY01000004">
    <property type="protein sequence ID" value="KAA0012242.1"/>
    <property type="molecule type" value="Genomic_DNA"/>
</dbReference>
<dbReference type="Proteomes" id="UP000486760">
    <property type="component" value="Unassembled WGS sequence"/>
</dbReference>
<comment type="caution">
    <text evidence="4">The sequence shown here is derived from an EMBL/GenBank/DDBJ whole genome shotgun (WGS) entry which is preliminary data.</text>
</comment>
<keyword evidence="2" id="KW-0732">Signal</keyword>
<feature type="domain" description="CobN/magnesium chelatase" evidence="3">
    <location>
        <begin position="133"/>
        <end position="1234"/>
    </location>
</feature>
<protein>
    <submittedName>
        <fullName evidence="4">Cobaltochelatase subunit CobN</fullName>
        <ecNumber evidence="4">6.6.1.2</ecNumber>
    </submittedName>
</protein>
<evidence type="ECO:0000259" key="3">
    <source>
        <dbReference type="Pfam" id="PF02514"/>
    </source>
</evidence>
<evidence type="ECO:0000313" key="4">
    <source>
        <dbReference type="EMBL" id="KAA0012242.1"/>
    </source>
</evidence>
<dbReference type="PANTHER" id="PTHR44119:SF4">
    <property type="entry name" value="AEROBIC COBALTOCHELATASE SUBUNIT COBN"/>
    <property type="match status" value="1"/>
</dbReference>
<dbReference type="Pfam" id="PF02514">
    <property type="entry name" value="CobN-Mg_chel"/>
    <property type="match status" value="1"/>
</dbReference>
<dbReference type="PROSITE" id="PS51257">
    <property type="entry name" value="PROKAR_LIPOPROTEIN"/>
    <property type="match status" value="1"/>
</dbReference>
<sequence length="1355" mass="148681">MWGIFPRVLIGVLALVACLLFSAAASAAEPRLSLIANNPVRPGLLSQMEALGREAGVRVEAHHAHELGGSAERLEVGADLTLFFAPAHERDDQALVEALRARAAELGAKAVFVQRDEVSAVGVAPERAERLADYLSEGGPGNLRAFFAYLTGPLLGRHDEAVPEPRRFPDLGIYHPRYDGLIFDDLGAYRQWYAQASGHDWPLRAPVIGVAVHDSHVRYGLTDWIDATVAHVEAAGAVPLVFYFPEMAPPEHGMAALLRENGETVVDALLNYRITLNPEGRRDDLERLGVPVLQGLYTPGDEAEWRADPEGYPRTRTPVYFATAEMAGITDPTVVAAERASDRQLVPIEPELGSLVRRALNHAALARLDNADKRLGIYLYNYPPGRGNFSASHLNVPESLAAFSAALEEAGYAVRAVEAQRLVEAGRQLVNIFYPVPPDGPERQAGPEPRSGPERDEARAALEALEQAGLAERFPMAEYLAWLERQDPALRDAVEAQWGGVERARTWVEDDGEAYFVIPRLSLGNAVVLPQPPRHVHGEGAEHAHGYHDTDLPFSHDYLAGYAWLQARFGAHALIHFGTHGTAEYGPGKARGLARGDASHTVIGELPHVYPYIVDNLAEATLARRRARATIVSHQTPPFAPAALYFELVDLHDLVHDWEQMDDGPARRRVGERILELGEELGVNDDLGHGGSVGEAAFPAYLERLHDYIHELAVQSEPLGLHTFGRPARDEHLISTVMQMLGEPYYSVLEADAHAREELFSGDAENAVQDSLPYQVLHRALIEGAPSDDPALQPWIEGGTAYLADLRQQNELPALLAALEGRFIEPSVGGDPLRNPDSLPTGRNLYGFDPSRVPTRAAYQTGAELFEELLAGHIEAHGRPPRRIAFSLWAMEAMRHHGVIEGQALAALGVEPRWDERGRLAGVRVIPQEELGRPRVDVVLQATGLYRDSFADAMALLAEAVAEVAALDEPDNPVRHASRVLENRLRAAGLDAEDARRLSRARLFSSASGEYGSGMADVAADVDAWSGAEGNDEAALGRVFLERFDHVYGPDPAHWGERVPQLDLFATQLAGVESAVLARSSNLFGLLSTDDPFSYLGGLSAAVHAAGGERPALMISNLRDPGAGRIETASHFLSRELRTRYHHPRWLTSMMEEGYAGTTQLQATVDNLWGWQATAPEMVRDDQWQRFHDIYLRDAYELGLEAWFREHNPEAFLNMTERMLDAVRTGHWDADDATRRSLAELHREWRQLAEHVPTSAAREAFIADLATDFDSERENNEAATGFGREGQAPQAVPVVGELIQPLPEAPPEPGQAGASPLWRELAYLIALALLVAAGMAHQWRRAHAHSPSIHQSMQL</sequence>
<evidence type="ECO:0000256" key="2">
    <source>
        <dbReference type="SAM" id="SignalP"/>
    </source>
</evidence>
<dbReference type="NCBIfam" id="NF004644">
    <property type="entry name" value="PRK05989.2-2"/>
    <property type="match status" value="1"/>
</dbReference>
<accession>A0A7V7FZQ8</accession>
<dbReference type="GO" id="GO:0051116">
    <property type="term" value="F:cobaltochelatase activity"/>
    <property type="evidence" value="ECO:0007669"/>
    <property type="project" value="UniProtKB-EC"/>
</dbReference>
<dbReference type="InterPro" id="IPR003672">
    <property type="entry name" value="CobN/Mg_chltase"/>
</dbReference>
<feature type="chain" id="PRO_5030666844" evidence="2">
    <location>
        <begin position="28"/>
        <end position="1355"/>
    </location>
</feature>
<evidence type="ECO:0000256" key="1">
    <source>
        <dbReference type="SAM" id="MobiDB-lite"/>
    </source>
</evidence>
<organism evidence="4 5">
    <name type="scientific">Billgrantia pellis</name>
    <dbReference type="NCBI Taxonomy" id="2606936"/>
    <lineage>
        <taxon>Bacteria</taxon>
        <taxon>Pseudomonadati</taxon>
        <taxon>Pseudomonadota</taxon>
        <taxon>Gammaproteobacteria</taxon>
        <taxon>Oceanospirillales</taxon>
        <taxon>Halomonadaceae</taxon>
        <taxon>Billgrantia</taxon>
    </lineage>
</organism>
<keyword evidence="5" id="KW-1185">Reference proteome</keyword>
<reference evidence="4 5" key="1">
    <citation type="submission" date="2019-08" db="EMBL/GenBank/DDBJ databases">
        <title>Bioinformatics analysis of the strain L3 and L5.</title>
        <authorList>
            <person name="Li X."/>
        </authorList>
    </citation>
    <scope>NUCLEOTIDE SEQUENCE [LARGE SCALE GENOMIC DNA]</scope>
    <source>
        <strain evidence="4 5">L5</strain>
    </source>
</reference>
<proteinExistence type="predicted"/>
<dbReference type="PANTHER" id="PTHR44119">
    <property type="entry name" value="MAGNESIUM-CHELATASE SUBUNIT CHLH, CHLOROPLASTIC"/>
    <property type="match status" value="1"/>
</dbReference>
<dbReference type="EC" id="6.6.1.2" evidence="4"/>
<name>A0A7V7FZQ8_9GAMM</name>
<gene>
    <name evidence="4" type="primary">cobN</name>
    <name evidence="4" type="ORF">F0A17_11395</name>
</gene>
<evidence type="ECO:0000313" key="5">
    <source>
        <dbReference type="Proteomes" id="UP000486760"/>
    </source>
</evidence>
<keyword evidence="4" id="KW-0436">Ligase</keyword>
<dbReference type="CDD" id="cd10150">
    <property type="entry name" value="CobN_like"/>
    <property type="match status" value="1"/>
</dbReference>